<protein>
    <recommendedName>
        <fullName evidence="2">Flagellar assembly protein T N-terminal domain-containing protein</fullName>
    </recommendedName>
</protein>
<dbReference type="Gene3D" id="3.40.50.10610">
    <property type="entry name" value="ABC-type transport auxiliary lipoprotein component"/>
    <property type="match status" value="1"/>
</dbReference>
<dbReference type="AlphaFoldDB" id="A0A381S028"/>
<organism evidence="1">
    <name type="scientific">marine metagenome</name>
    <dbReference type="NCBI Taxonomy" id="408172"/>
    <lineage>
        <taxon>unclassified sequences</taxon>
        <taxon>metagenomes</taxon>
        <taxon>ecological metagenomes</taxon>
    </lineage>
</organism>
<proteinExistence type="predicted"/>
<sequence length="374" mass="39787">MRAAVKIPVILWLLAVSLAAQGSSITAEGFGMTEDAAIEQAKRAAVEIGIGTVMSSETVVKNSVLFSDNIYAKANGFVKTFTVTDKFQGPDGLWTITIDAVVTEILDEVLKDEMAVQTLLNAMNRPKLIFMIREENLIDNTPTDFAETQLIKMFYDKGFDVVDRQLVQAMKGEADFTQALAGDVTAAAKIAGMLGADIIVIGTAKISSGGVIKAGSYSMTSGQADVNGKIVRADTGELLAIVPQARGKKPHISPSTAGISAVTMAAEKLGSDIITQLIKKWSTQQANAVNVFLVVENVDFMAYMTLGNHLKSQSIPGIQNAFEKGFNGGVAEFQILYEGKSQDLAMALMQNQAQGVAIQVTGLSGNRISAQIAQ</sequence>
<name>A0A381S028_9ZZZZ</name>
<evidence type="ECO:0008006" key="2">
    <source>
        <dbReference type="Google" id="ProtNLM"/>
    </source>
</evidence>
<reference evidence="1" key="1">
    <citation type="submission" date="2018-05" db="EMBL/GenBank/DDBJ databases">
        <authorList>
            <person name="Lanie J.A."/>
            <person name="Ng W.-L."/>
            <person name="Kazmierczak K.M."/>
            <person name="Andrzejewski T.M."/>
            <person name="Davidsen T.M."/>
            <person name="Wayne K.J."/>
            <person name="Tettelin H."/>
            <person name="Glass J.I."/>
            <person name="Rusch D."/>
            <person name="Podicherti R."/>
            <person name="Tsui H.-C.T."/>
            <person name="Winkler M.E."/>
        </authorList>
    </citation>
    <scope>NUCLEOTIDE SEQUENCE</scope>
</reference>
<dbReference type="EMBL" id="UINC01002512">
    <property type="protein sequence ID" value="SUZ97466.1"/>
    <property type="molecule type" value="Genomic_DNA"/>
</dbReference>
<gene>
    <name evidence="1" type="ORF">METZ01_LOCUS50320</name>
</gene>
<accession>A0A381S028</accession>
<evidence type="ECO:0000313" key="1">
    <source>
        <dbReference type="EMBL" id="SUZ97466.1"/>
    </source>
</evidence>